<evidence type="ECO:0000256" key="2">
    <source>
        <dbReference type="ARBA" id="ARBA00022670"/>
    </source>
</evidence>
<dbReference type="PROSITE" id="PS50835">
    <property type="entry name" value="IG_LIKE"/>
    <property type="match status" value="6"/>
</dbReference>
<accession>A0AA88IJC8</accession>
<evidence type="ECO:0000259" key="8">
    <source>
        <dbReference type="PROSITE" id="PS50025"/>
    </source>
</evidence>
<dbReference type="InterPro" id="IPR043504">
    <property type="entry name" value="Peptidase_S1_PA_chymotrypsin"/>
</dbReference>
<dbReference type="CDD" id="cd00110">
    <property type="entry name" value="LamG"/>
    <property type="match status" value="1"/>
</dbReference>
<dbReference type="PRINTS" id="PR00722">
    <property type="entry name" value="CHYMOTRYPSIN"/>
</dbReference>
<feature type="domain" description="Laminin G" evidence="8">
    <location>
        <begin position="1421"/>
        <end position="1601"/>
    </location>
</feature>
<feature type="domain" description="Peptidase S1" evidence="9">
    <location>
        <begin position="89"/>
        <end position="319"/>
    </location>
</feature>
<feature type="domain" description="Ig-like" evidence="10">
    <location>
        <begin position="353"/>
        <end position="415"/>
    </location>
</feature>
<dbReference type="EMBL" id="JAVRJZ010000005">
    <property type="protein sequence ID" value="KAK2722752.1"/>
    <property type="molecule type" value="Genomic_DNA"/>
</dbReference>
<dbReference type="PANTHER" id="PTHR24276:SF91">
    <property type="entry name" value="AT26814P-RELATED"/>
    <property type="match status" value="1"/>
</dbReference>
<keyword evidence="2 7" id="KW-0645">Protease</keyword>
<dbReference type="GO" id="GO:0005576">
    <property type="term" value="C:extracellular region"/>
    <property type="evidence" value="ECO:0007669"/>
    <property type="project" value="InterPro"/>
</dbReference>
<evidence type="ECO:0000313" key="12">
    <source>
        <dbReference type="EMBL" id="KAK2722752.1"/>
    </source>
</evidence>
<dbReference type="GO" id="GO:0004252">
    <property type="term" value="F:serine-type endopeptidase activity"/>
    <property type="evidence" value="ECO:0007669"/>
    <property type="project" value="InterPro"/>
</dbReference>
<dbReference type="SMART" id="SM00409">
    <property type="entry name" value="IG"/>
    <property type="match status" value="4"/>
</dbReference>
<feature type="domain" description="Chitin-binding type-2" evidence="11">
    <location>
        <begin position="1319"/>
        <end position="1376"/>
    </location>
</feature>
<keyword evidence="4 7" id="KW-0720">Serine protease</keyword>
<dbReference type="InterPro" id="IPR001314">
    <property type="entry name" value="Peptidase_S1A"/>
</dbReference>
<dbReference type="InterPro" id="IPR001791">
    <property type="entry name" value="Laminin_G"/>
</dbReference>
<dbReference type="InterPro" id="IPR013783">
    <property type="entry name" value="Ig-like_fold"/>
</dbReference>
<dbReference type="FunFam" id="2.40.10.10:FF:000068">
    <property type="entry name" value="transmembrane protease serine 2"/>
    <property type="match status" value="2"/>
</dbReference>
<dbReference type="SMART" id="SM00408">
    <property type="entry name" value="IGc2"/>
    <property type="match status" value="6"/>
</dbReference>
<gene>
    <name evidence="12" type="ORF">QYM36_003069</name>
</gene>
<dbReference type="InterPro" id="IPR050430">
    <property type="entry name" value="Peptidase_S1"/>
</dbReference>
<keyword evidence="3 7" id="KW-0378">Hydrolase</keyword>
<dbReference type="InterPro" id="IPR009003">
    <property type="entry name" value="Peptidase_S1_PA"/>
</dbReference>
<dbReference type="InterPro" id="IPR018114">
    <property type="entry name" value="TRYPSIN_HIS"/>
</dbReference>
<evidence type="ECO:0000313" key="13">
    <source>
        <dbReference type="Proteomes" id="UP001187531"/>
    </source>
</evidence>
<comment type="caution">
    <text evidence="12">The sequence shown here is derived from an EMBL/GenBank/DDBJ whole genome shotgun (WGS) entry which is preliminary data.</text>
</comment>
<dbReference type="InterPro" id="IPR002557">
    <property type="entry name" value="Chitin-bd_dom"/>
</dbReference>
<dbReference type="SUPFAM" id="SSF57625">
    <property type="entry name" value="Invertebrate chitin-binding proteins"/>
    <property type="match status" value="1"/>
</dbReference>
<dbReference type="InterPro" id="IPR003599">
    <property type="entry name" value="Ig_sub"/>
</dbReference>
<feature type="domain" description="Ig-like" evidence="10">
    <location>
        <begin position="527"/>
        <end position="638"/>
    </location>
</feature>
<feature type="domain" description="Ig-like" evidence="10">
    <location>
        <begin position="1023"/>
        <end position="1085"/>
    </location>
</feature>
<evidence type="ECO:0000256" key="7">
    <source>
        <dbReference type="RuleBase" id="RU363034"/>
    </source>
</evidence>
<dbReference type="Gene3D" id="2.60.120.200">
    <property type="match status" value="1"/>
</dbReference>
<dbReference type="SMART" id="SM00282">
    <property type="entry name" value="LamG"/>
    <property type="match status" value="1"/>
</dbReference>
<dbReference type="Pfam" id="PF00089">
    <property type="entry name" value="Trypsin"/>
    <property type="match status" value="2"/>
</dbReference>
<dbReference type="SMART" id="SM00020">
    <property type="entry name" value="Tryp_SPc"/>
    <property type="match status" value="2"/>
</dbReference>
<dbReference type="InterPro" id="IPR033116">
    <property type="entry name" value="TRYPSIN_SER"/>
</dbReference>
<dbReference type="SUPFAM" id="SSF48726">
    <property type="entry name" value="Immunoglobulin"/>
    <property type="match status" value="4"/>
</dbReference>
<evidence type="ECO:0000256" key="5">
    <source>
        <dbReference type="ARBA" id="ARBA00023157"/>
    </source>
</evidence>
<dbReference type="InterPro" id="IPR003598">
    <property type="entry name" value="Ig_sub2"/>
</dbReference>
<organism evidence="12 13">
    <name type="scientific">Artemia franciscana</name>
    <name type="common">Brine shrimp</name>
    <name type="synonym">Artemia sanfranciscana</name>
    <dbReference type="NCBI Taxonomy" id="6661"/>
    <lineage>
        <taxon>Eukaryota</taxon>
        <taxon>Metazoa</taxon>
        <taxon>Ecdysozoa</taxon>
        <taxon>Arthropoda</taxon>
        <taxon>Crustacea</taxon>
        <taxon>Branchiopoda</taxon>
        <taxon>Anostraca</taxon>
        <taxon>Artemiidae</taxon>
        <taxon>Artemia</taxon>
    </lineage>
</organism>
<sequence length="1713" mass="193285">MALYFSYEALFIELNFKLVKTRNYSRCFGYIEGPRDHTEFGKARTYLSRLYTKKLESTDDGLSVSDEAYDDESETEESGEIEHIINPFIVGGDETEITRYPFIVSIQFRKKHQCAGIIIDRSVILTAAHCITDILTTSKNWVVVAGKTYLKDTEPGQVLSIFLAEQHPDYMYTKSLMLNDIGMIWLNGSFVWSENVQPATLPRNWEYAKDIMITVVGWGRTKIRGSNSNKLRRVSLPIRGEKYCLRTLRAPDAKSKYTITMFCTREKGKDSCNGDSGGPLVHGNIVVGIVSHGLGLCGRTAAWNVKVTVFYDWIQQRLDKGYNPSRGAHRSPTEISSGIDPRKASLINLPCEPYIFLNELHEVKEGDSIDIICTVLSSTRTITHWTKVNDPEFLEEGTRLKLSNIKVSDKGNYTCHSYTVLNGQELFVSTSTQIVVKYRPGTAIIAPESVVDLIGSNLKLICSSNPTGYPLPVFKWKKIGNNEVILESNEMQFKSLQLVDSGTYSCRAENEIGSGAPSFIKVRVIQPLELIQSLANTIERKVSETEFSMGCAAAGNTKTAINWLKDEVLIPQHSEIYKLNTDEYNIGDETVIYTSTLLFKGVNRTNGNKLESFDSGVYSCIFESKYDRIESKTLLKISELEKTKSVTFHDFCLRKDGTKLYSHPTRCDTFVHDEKTLPLHSVTDLGKLTLKRSNEGCFGYIEGPRNHTEFGKARTYLSRLYTKKLESTDDGLSVSDEAYDDESETEESGEIEHIINPFIVGGDETEITRYPFIVSIQFRKKHQCAGIIIDRSVILTAAHCITDILTTSKNWVVVAGKTYLKDTEPGQVLSIFLAEQHPDYMYTKSLMLNDIGMIWLNGSFVWSENVQPATLPRNWEYAKDIMITVVGWGRTKIRGSNSNKLRRVSLPIRGEKYCLRTLRAPDAKSKYTITMFCTREKGKDSCNGDSGGPLVHGNIVVGIVSHGLGLCGRTAAWNVKVTVFYDWIQQRLDKGYNPSRGAHRSPTEISSGIDPRKASLINLPYEPYIFLNELHEVKEGDSIDIICTVLSSTRTITHWTKVNDPEFLEEGTRLKLSNIKVSDKGNYTCHSYTVLNGQELFVSTSTQIVVKYRPGTAIIAPESVVDLIGSNLKLICSSNPTGYPLPVFKWKKIGNNEVILESNEMQFKSLQLVDSGTYSCRAENEIGSGAPSFIKVRVIQPLQLIQSLANTIERKVSETEFSMGCAAAGNTKTAINWLKDEVLIPQHSEIYKLNTDEYNIGDETVIYTSTLLFKGVNRTNGNKLESFDSGVYSCIFESKYDRIESKTLLKISELEKTKSVTFHDFCLRKDGTKLYSHPTRCDTFVQCVHGRPFTIECGKGTAFSDILQLCTWPQQAGCQRYNKDSDTTEGPDTNLQLTHLTSGFQSRSSKSVKSYFLGSSHCDIPTKFPQMNHSEVRFGEQWHSWQEYIGDWNMNFKVKLKIEGPDGVIFYSRHPENYAYLALYLKDGHLRFSVANHETIHLEVPFNYYEEWVTISFTATEDTGILKINDYHVAKAHLNLIKLIFKSENQGKSRIFLGGVPPNQTDQLEYELEGVTTSFKGCVERLFIGEQPIDQLVYSRGVHFCQLRLEDGIHFTSSSGFLSLDEAVYDEDIIVISFDIRLSVETSTILSLFNSAVSLNLMTLNGTIIFDFKSEYERSTTSFVSTREHHICDGSWHRIKEKSEQRSTGKQNVQGSW</sequence>
<keyword evidence="13" id="KW-1185">Reference proteome</keyword>
<dbReference type="Gene3D" id="2.60.40.10">
    <property type="entry name" value="Immunoglobulins"/>
    <property type="match status" value="6"/>
</dbReference>
<dbReference type="InterPro" id="IPR036179">
    <property type="entry name" value="Ig-like_dom_sf"/>
</dbReference>
<dbReference type="SUPFAM" id="SSF49899">
    <property type="entry name" value="Concanavalin A-like lectins/glucanases"/>
    <property type="match status" value="1"/>
</dbReference>
<dbReference type="CDD" id="cd00190">
    <property type="entry name" value="Tryp_SPc"/>
    <property type="match status" value="2"/>
</dbReference>
<dbReference type="InterPro" id="IPR013320">
    <property type="entry name" value="ConA-like_dom_sf"/>
</dbReference>
<proteinExistence type="inferred from homology"/>
<evidence type="ECO:0000256" key="6">
    <source>
        <dbReference type="PROSITE-ProRule" id="PRU00122"/>
    </source>
</evidence>
<dbReference type="SUPFAM" id="SSF50494">
    <property type="entry name" value="Trypsin-like serine proteases"/>
    <property type="match status" value="2"/>
</dbReference>
<evidence type="ECO:0000256" key="1">
    <source>
        <dbReference type="ARBA" id="ARBA00007664"/>
    </source>
</evidence>
<dbReference type="SMART" id="SM00494">
    <property type="entry name" value="ChtBD2"/>
    <property type="match status" value="1"/>
</dbReference>
<feature type="domain" description="Ig-like" evidence="10">
    <location>
        <begin position="1110"/>
        <end position="1193"/>
    </location>
</feature>
<evidence type="ECO:0000256" key="4">
    <source>
        <dbReference type="ARBA" id="ARBA00022825"/>
    </source>
</evidence>
<comment type="similarity">
    <text evidence="1">Belongs to the peptidase S1 family.</text>
</comment>
<dbReference type="Pfam" id="PF13927">
    <property type="entry name" value="Ig_3"/>
    <property type="match status" value="2"/>
</dbReference>
<reference evidence="12" key="1">
    <citation type="submission" date="2023-07" db="EMBL/GenBank/DDBJ databases">
        <title>Chromosome-level genome assembly of Artemia franciscana.</title>
        <authorList>
            <person name="Jo E."/>
        </authorList>
    </citation>
    <scope>NUCLEOTIDE SEQUENCE</scope>
    <source>
        <tissue evidence="12">Whole body</tissue>
    </source>
</reference>
<feature type="domain" description="Ig-like" evidence="10">
    <location>
        <begin position="440"/>
        <end position="523"/>
    </location>
</feature>
<comment type="caution">
    <text evidence="6">Lacks conserved residue(s) required for the propagation of feature annotation.</text>
</comment>
<dbReference type="InterPro" id="IPR007110">
    <property type="entry name" value="Ig-like_dom"/>
</dbReference>
<dbReference type="InterPro" id="IPR036508">
    <property type="entry name" value="Chitin-bd_dom_sf"/>
</dbReference>
<evidence type="ECO:0000259" key="11">
    <source>
        <dbReference type="PROSITE" id="PS50940"/>
    </source>
</evidence>
<dbReference type="PROSITE" id="PS50940">
    <property type="entry name" value="CHIT_BIND_II"/>
    <property type="match status" value="1"/>
</dbReference>
<evidence type="ECO:0000256" key="3">
    <source>
        <dbReference type="ARBA" id="ARBA00022801"/>
    </source>
</evidence>
<dbReference type="GO" id="GO:0006508">
    <property type="term" value="P:proteolysis"/>
    <property type="evidence" value="ECO:0007669"/>
    <property type="project" value="UniProtKB-KW"/>
</dbReference>
<dbReference type="PROSITE" id="PS50240">
    <property type="entry name" value="TRYPSIN_DOM"/>
    <property type="match status" value="2"/>
</dbReference>
<name>A0AA88IJC8_ARTSF</name>
<dbReference type="PROSITE" id="PS00135">
    <property type="entry name" value="TRYPSIN_SER"/>
    <property type="match status" value="2"/>
</dbReference>
<dbReference type="InterPro" id="IPR001254">
    <property type="entry name" value="Trypsin_dom"/>
</dbReference>
<protein>
    <submittedName>
        <fullName evidence="12">Uncharacterized protein</fullName>
    </submittedName>
</protein>
<dbReference type="PROSITE" id="PS50025">
    <property type="entry name" value="LAM_G_DOMAIN"/>
    <property type="match status" value="1"/>
</dbReference>
<feature type="domain" description="Peptidase S1" evidence="9">
    <location>
        <begin position="759"/>
        <end position="989"/>
    </location>
</feature>
<dbReference type="Pfam" id="PF01607">
    <property type="entry name" value="CBM_14"/>
    <property type="match status" value="1"/>
</dbReference>
<dbReference type="PROSITE" id="PS00134">
    <property type="entry name" value="TRYPSIN_HIS"/>
    <property type="match status" value="2"/>
</dbReference>
<dbReference type="Proteomes" id="UP001187531">
    <property type="component" value="Unassembled WGS sequence"/>
</dbReference>
<keyword evidence="5" id="KW-1015">Disulfide bond</keyword>
<dbReference type="Gene3D" id="2.40.10.10">
    <property type="entry name" value="Trypsin-like serine proteases"/>
    <property type="match status" value="2"/>
</dbReference>
<dbReference type="Pfam" id="PF00054">
    <property type="entry name" value="Laminin_G_1"/>
    <property type="match status" value="1"/>
</dbReference>
<evidence type="ECO:0000259" key="9">
    <source>
        <dbReference type="PROSITE" id="PS50240"/>
    </source>
</evidence>
<evidence type="ECO:0000259" key="10">
    <source>
        <dbReference type="PROSITE" id="PS50835"/>
    </source>
</evidence>
<dbReference type="Gene3D" id="2.170.140.10">
    <property type="entry name" value="Chitin binding domain"/>
    <property type="match status" value="1"/>
</dbReference>
<dbReference type="PANTHER" id="PTHR24276">
    <property type="entry name" value="POLYSERASE-RELATED"/>
    <property type="match status" value="1"/>
</dbReference>
<feature type="domain" description="Ig-like" evidence="10">
    <location>
        <begin position="1197"/>
        <end position="1308"/>
    </location>
</feature>
<dbReference type="GO" id="GO:0008061">
    <property type="term" value="F:chitin binding"/>
    <property type="evidence" value="ECO:0007669"/>
    <property type="project" value="InterPro"/>
</dbReference>